<gene>
    <name evidence="1" type="ORF">SAMN02982997_02305</name>
</gene>
<accession>A0A1G5HJD4</accession>
<comment type="caution">
    <text evidence="1">The sequence shown here is derived from an EMBL/GenBank/DDBJ whole genome shotgun (WGS) entry which is preliminary data.</text>
</comment>
<organism evidence="1 2">
    <name type="scientific">Legionella micdadei</name>
    <name type="common">Tatlockia micdadei</name>
    <dbReference type="NCBI Taxonomy" id="451"/>
    <lineage>
        <taxon>Bacteria</taxon>
        <taxon>Pseudomonadati</taxon>
        <taxon>Pseudomonadota</taxon>
        <taxon>Gammaproteobacteria</taxon>
        <taxon>Legionellales</taxon>
        <taxon>Legionellaceae</taxon>
        <taxon>Legionella</taxon>
    </lineage>
</organism>
<sequence length="59" mass="6420">MRIKITTFSQFMPPLFPPPTSCGGGGKMRPYATTPNKPGTLRCKGGFGFLSSTDETFLF</sequence>
<keyword evidence="2" id="KW-1185">Reference proteome</keyword>
<protein>
    <submittedName>
        <fullName evidence="1">Uncharacterized protein</fullName>
    </submittedName>
</protein>
<reference evidence="1 2" key="1">
    <citation type="submission" date="2016-10" db="EMBL/GenBank/DDBJ databases">
        <authorList>
            <person name="Varghese N."/>
            <person name="Submissions S."/>
        </authorList>
    </citation>
    <scope>NUCLEOTIDE SEQUENCE [LARGE SCALE GENOMIC DNA]</scope>
    <source>
        <strain evidence="1 2">ATCC 33218</strain>
    </source>
</reference>
<dbReference type="EMBL" id="FMVN01000012">
    <property type="protein sequence ID" value="SCY63420.1"/>
    <property type="molecule type" value="Genomic_DNA"/>
</dbReference>
<name>A0A1G5HJD4_LEGMI</name>
<proteinExistence type="predicted"/>
<evidence type="ECO:0000313" key="2">
    <source>
        <dbReference type="Proteomes" id="UP000182998"/>
    </source>
</evidence>
<evidence type="ECO:0000313" key="1">
    <source>
        <dbReference type="EMBL" id="SCY63420.1"/>
    </source>
</evidence>
<dbReference type="Proteomes" id="UP000182998">
    <property type="component" value="Unassembled WGS sequence"/>
</dbReference>